<dbReference type="CDD" id="cd00438">
    <property type="entry name" value="cupin_RmlC"/>
    <property type="match status" value="1"/>
</dbReference>
<dbReference type="Gene3D" id="2.60.120.10">
    <property type="entry name" value="Jelly Rolls"/>
    <property type="match status" value="1"/>
</dbReference>
<gene>
    <name evidence="1" type="ORF">UFOPK2958_00079</name>
</gene>
<reference evidence="1" key="1">
    <citation type="submission" date="2020-05" db="EMBL/GenBank/DDBJ databases">
        <authorList>
            <person name="Chiriac C."/>
            <person name="Salcher M."/>
            <person name="Ghai R."/>
            <person name="Kavagutti S V."/>
        </authorList>
    </citation>
    <scope>NUCLEOTIDE SEQUENCE</scope>
</reference>
<dbReference type="GO" id="GO:0000271">
    <property type="term" value="P:polysaccharide biosynthetic process"/>
    <property type="evidence" value="ECO:0007669"/>
    <property type="project" value="TreeGrafter"/>
</dbReference>
<proteinExistence type="predicted"/>
<dbReference type="AlphaFoldDB" id="A0A6J6VSN4"/>
<dbReference type="Pfam" id="PF00908">
    <property type="entry name" value="dTDP_sugar_isom"/>
    <property type="match status" value="1"/>
</dbReference>
<protein>
    <submittedName>
        <fullName evidence="1">Unannotated protein</fullName>
    </submittedName>
</protein>
<evidence type="ECO:0000313" key="1">
    <source>
        <dbReference type="EMBL" id="CAB4774025.1"/>
    </source>
</evidence>
<name>A0A6J6VSN4_9ZZZZ</name>
<dbReference type="GO" id="GO:0019305">
    <property type="term" value="P:dTDP-rhamnose biosynthetic process"/>
    <property type="evidence" value="ECO:0007669"/>
    <property type="project" value="TreeGrafter"/>
</dbReference>
<accession>A0A6J6VSN4</accession>
<dbReference type="GO" id="GO:0005829">
    <property type="term" value="C:cytosol"/>
    <property type="evidence" value="ECO:0007669"/>
    <property type="project" value="TreeGrafter"/>
</dbReference>
<sequence length="195" mass="21045">MASTEGREELNLEELSIAGLFKLTSPVWGDDRGFFREWFKLPDLNEAGISFTAAQANLSRSARNVVRGLHFSVAPEGQAKVVTCAEGELVDVMVDLRVGSPTFGKTELVTLRGGDGVSLYLPSGIGHGFCATSDDAVLVYLLSSTYNPTAELEVHPFDKELMVPWPLSGEAILSAKDAAAPSLADRRLDNTLPKY</sequence>
<dbReference type="PANTHER" id="PTHR21047">
    <property type="entry name" value="DTDP-6-DEOXY-D-GLUCOSE-3,5 EPIMERASE"/>
    <property type="match status" value="1"/>
</dbReference>
<dbReference type="InterPro" id="IPR011051">
    <property type="entry name" value="RmlC_Cupin_sf"/>
</dbReference>
<dbReference type="SUPFAM" id="SSF51182">
    <property type="entry name" value="RmlC-like cupins"/>
    <property type="match status" value="1"/>
</dbReference>
<dbReference type="PANTHER" id="PTHR21047:SF2">
    <property type="entry name" value="THYMIDINE DIPHOSPHO-4-KETO-RHAMNOSE 3,5-EPIMERASE"/>
    <property type="match status" value="1"/>
</dbReference>
<dbReference type="EMBL" id="CAFAAB010000004">
    <property type="protein sequence ID" value="CAB4774025.1"/>
    <property type="molecule type" value="Genomic_DNA"/>
</dbReference>
<dbReference type="GO" id="GO:0008830">
    <property type="term" value="F:dTDP-4-dehydrorhamnose 3,5-epimerase activity"/>
    <property type="evidence" value="ECO:0007669"/>
    <property type="project" value="InterPro"/>
</dbReference>
<dbReference type="InterPro" id="IPR000888">
    <property type="entry name" value="RmlC-like"/>
</dbReference>
<organism evidence="1">
    <name type="scientific">freshwater metagenome</name>
    <dbReference type="NCBI Taxonomy" id="449393"/>
    <lineage>
        <taxon>unclassified sequences</taxon>
        <taxon>metagenomes</taxon>
        <taxon>ecological metagenomes</taxon>
    </lineage>
</organism>
<dbReference type="InterPro" id="IPR014710">
    <property type="entry name" value="RmlC-like_jellyroll"/>
</dbReference>